<evidence type="ECO:0000259" key="7">
    <source>
        <dbReference type="Pfam" id="PF06271"/>
    </source>
</evidence>
<dbReference type="Proteomes" id="UP000638188">
    <property type="component" value="Unassembled WGS sequence"/>
</dbReference>
<evidence type="ECO:0000256" key="1">
    <source>
        <dbReference type="ARBA" id="ARBA00004651"/>
    </source>
</evidence>
<keyword evidence="5 6" id="KW-0472">Membrane</keyword>
<dbReference type="EMBL" id="BMFF01000009">
    <property type="protein sequence ID" value="GGD11162.1"/>
    <property type="molecule type" value="Genomic_DNA"/>
</dbReference>
<keyword evidence="2" id="KW-1003">Cell membrane</keyword>
<dbReference type="InterPro" id="IPR051791">
    <property type="entry name" value="Pra-immunoreactive"/>
</dbReference>
<evidence type="ECO:0000313" key="8">
    <source>
        <dbReference type="EMBL" id="GGD11162.1"/>
    </source>
</evidence>
<evidence type="ECO:0000256" key="2">
    <source>
        <dbReference type="ARBA" id="ARBA00022475"/>
    </source>
</evidence>
<evidence type="ECO:0000256" key="3">
    <source>
        <dbReference type="ARBA" id="ARBA00022692"/>
    </source>
</evidence>
<evidence type="ECO:0000256" key="6">
    <source>
        <dbReference type="SAM" id="Phobius"/>
    </source>
</evidence>
<sequence length="164" mass="18362">MPTRQLDPAGAFPATSLGRRLMVAGYDLFLLIAAWMVITFAYLGIHIFFTGEQVAQQQAEAGGFIGDYLLTLIIFGVSLLFYLIFWTLKGQTLGMQVWRIRVQQPGGMAITRRQAVIRFLVAQVAWLSLGLGFAWSIWDSKSRTWHDMASGTELVTLPKGTFKK</sequence>
<reference evidence="9" key="1">
    <citation type="journal article" date="2019" name="Int. J. Syst. Evol. Microbiol.">
        <title>The Global Catalogue of Microorganisms (GCM) 10K type strain sequencing project: providing services to taxonomists for standard genome sequencing and annotation.</title>
        <authorList>
            <consortium name="The Broad Institute Genomics Platform"/>
            <consortium name="The Broad Institute Genome Sequencing Center for Infectious Disease"/>
            <person name="Wu L."/>
            <person name="Ma J."/>
        </authorList>
    </citation>
    <scope>NUCLEOTIDE SEQUENCE [LARGE SCALE GENOMIC DNA]</scope>
    <source>
        <strain evidence="9">CGMCC 1.12482</strain>
    </source>
</reference>
<feature type="domain" description="RDD" evidence="7">
    <location>
        <begin position="16"/>
        <end position="151"/>
    </location>
</feature>
<gene>
    <name evidence="8" type="ORF">GCM10007418_32700</name>
</gene>
<protein>
    <submittedName>
        <fullName evidence="8">RDD family protein</fullName>
    </submittedName>
</protein>
<evidence type="ECO:0000313" key="9">
    <source>
        <dbReference type="Proteomes" id="UP000638188"/>
    </source>
</evidence>
<dbReference type="PANTHER" id="PTHR36115">
    <property type="entry name" value="PROLINE-RICH ANTIGEN HOMOLOG-RELATED"/>
    <property type="match status" value="1"/>
</dbReference>
<proteinExistence type="predicted"/>
<organism evidence="8 9">
    <name type="scientific">Halopseudomonas salina</name>
    <dbReference type="NCBI Taxonomy" id="1323744"/>
    <lineage>
        <taxon>Bacteria</taxon>
        <taxon>Pseudomonadati</taxon>
        <taxon>Pseudomonadota</taxon>
        <taxon>Gammaproteobacteria</taxon>
        <taxon>Pseudomonadales</taxon>
        <taxon>Pseudomonadaceae</taxon>
        <taxon>Halopseudomonas</taxon>
    </lineage>
</organism>
<feature type="transmembrane region" description="Helical" evidence="6">
    <location>
        <begin position="28"/>
        <end position="49"/>
    </location>
</feature>
<comment type="caution">
    <text evidence="8">The sequence shown here is derived from an EMBL/GenBank/DDBJ whole genome shotgun (WGS) entry which is preliminary data.</text>
</comment>
<dbReference type="InterPro" id="IPR010432">
    <property type="entry name" value="RDD"/>
</dbReference>
<keyword evidence="9" id="KW-1185">Reference proteome</keyword>
<evidence type="ECO:0000256" key="5">
    <source>
        <dbReference type="ARBA" id="ARBA00023136"/>
    </source>
</evidence>
<comment type="subcellular location">
    <subcellularLocation>
        <location evidence="1">Cell membrane</location>
        <topology evidence="1">Multi-pass membrane protein</topology>
    </subcellularLocation>
</comment>
<keyword evidence="3 6" id="KW-0812">Transmembrane</keyword>
<keyword evidence="4 6" id="KW-1133">Transmembrane helix</keyword>
<dbReference type="PANTHER" id="PTHR36115:SF10">
    <property type="entry name" value="RDD DOMAIN-CONTAINING PROTEIN"/>
    <property type="match status" value="1"/>
</dbReference>
<evidence type="ECO:0000256" key="4">
    <source>
        <dbReference type="ARBA" id="ARBA00022989"/>
    </source>
</evidence>
<dbReference type="RefSeq" id="WP_150279205.1">
    <property type="nucleotide sequence ID" value="NZ_BMFF01000009.1"/>
</dbReference>
<accession>A0ABQ1Q3Q1</accession>
<dbReference type="Pfam" id="PF06271">
    <property type="entry name" value="RDD"/>
    <property type="match status" value="1"/>
</dbReference>
<name>A0ABQ1Q3Q1_9GAMM</name>
<feature type="transmembrane region" description="Helical" evidence="6">
    <location>
        <begin position="115"/>
        <end position="138"/>
    </location>
</feature>
<feature type="transmembrane region" description="Helical" evidence="6">
    <location>
        <begin position="69"/>
        <end position="88"/>
    </location>
</feature>